<dbReference type="InterPro" id="IPR027417">
    <property type="entry name" value="P-loop_NTPase"/>
</dbReference>
<dbReference type="Gene3D" id="3.90.320.10">
    <property type="match status" value="1"/>
</dbReference>
<dbReference type="PROSITE" id="PS51198">
    <property type="entry name" value="UVRD_HELICASE_ATP_BIND"/>
    <property type="match status" value="1"/>
</dbReference>
<dbReference type="GO" id="GO:0016887">
    <property type="term" value="F:ATP hydrolysis activity"/>
    <property type="evidence" value="ECO:0007669"/>
    <property type="project" value="RHEA"/>
</dbReference>
<dbReference type="PANTHER" id="PTHR11070:SF23">
    <property type="entry name" value="RECBCD ENZYME SUBUNIT RECB"/>
    <property type="match status" value="1"/>
</dbReference>
<feature type="region of interest" description="DNA-binding and helicase activity, interacts with RecC" evidence="15">
    <location>
        <begin position="1"/>
        <end position="783"/>
    </location>
</feature>
<evidence type="ECO:0000313" key="21">
    <source>
        <dbReference type="Proteomes" id="UP000290624"/>
    </source>
</evidence>
<keyword evidence="3 15" id="KW-0547">Nucleotide-binding</keyword>
<keyword evidence="21" id="KW-1185">Reference proteome</keyword>
<dbReference type="GO" id="GO:0000724">
    <property type="term" value="P:double-strand break repair via homologous recombination"/>
    <property type="evidence" value="ECO:0007669"/>
    <property type="project" value="UniProtKB-UniRule"/>
</dbReference>
<dbReference type="EC" id="3.1.11.5" evidence="15"/>
<comment type="domain">
    <text evidence="15">The C-terminal domain has nuclease activity and interacts with RecD. It interacts with RecA, facilitating its loading onto ssDNA.</text>
</comment>
<evidence type="ECO:0000256" key="13">
    <source>
        <dbReference type="ARBA" id="ARBA00034617"/>
    </source>
</evidence>
<dbReference type="HAMAP" id="MF_01485">
    <property type="entry name" value="RecB"/>
    <property type="match status" value="1"/>
</dbReference>
<dbReference type="OrthoDB" id="9810135at2"/>
<evidence type="ECO:0000256" key="14">
    <source>
        <dbReference type="ARBA" id="ARBA00048988"/>
    </source>
</evidence>
<keyword evidence="6 15" id="KW-0347">Helicase</keyword>
<gene>
    <name evidence="15" type="primary">recB</name>
    <name evidence="20" type="ORF">C1706_00385</name>
</gene>
<name>A0A4Q2EL68_9ACTN</name>
<dbReference type="GO" id="GO:0005829">
    <property type="term" value="C:cytosol"/>
    <property type="evidence" value="ECO:0007669"/>
    <property type="project" value="TreeGrafter"/>
</dbReference>
<dbReference type="Gene3D" id="1.10.486.10">
    <property type="entry name" value="PCRA, domain 4"/>
    <property type="match status" value="1"/>
</dbReference>
<proteinExistence type="inferred from homology"/>
<evidence type="ECO:0000256" key="11">
    <source>
        <dbReference type="ARBA" id="ARBA00023204"/>
    </source>
</evidence>
<dbReference type="EC" id="5.6.2.4" evidence="15"/>
<evidence type="ECO:0000256" key="8">
    <source>
        <dbReference type="ARBA" id="ARBA00022840"/>
    </source>
</evidence>
<keyword evidence="10 15" id="KW-0238">DNA-binding</keyword>
<feature type="binding site" evidence="16">
    <location>
        <begin position="23"/>
        <end position="30"/>
    </location>
    <ligand>
        <name>ATP</name>
        <dbReference type="ChEBI" id="CHEBI:30616"/>
    </ligand>
</feature>
<feature type="binding site" evidence="15">
    <location>
        <position position="862"/>
    </location>
    <ligand>
        <name>Mg(2+)</name>
        <dbReference type="ChEBI" id="CHEBI:18420"/>
    </ligand>
</feature>
<evidence type="ECO:0000256" key="16">
    <source>
        <dbReference type="PROSITE-ProRule" id="PRU00560"/>
    </source>
</evidence>
<comment type="catalytic activity">
    <reaction evidence="14 15">
        <text>ATP + H2O = ADP + phosphate + H(+)</text>
        <dbReference type="Rhea" id="RHEA:13065"/>
        <dbReference type="ChEBI" id="CHEBI:15377"/>
        <dbReference type="ChEBI" id="CHEBI:15378"/>
        <dbReference type="ChEBI" id="CHEBI:30616"/>
        <dbReference type="ChEBI" id="CHEBI:43474"/>
        <dbReference type="ChEBI" id="CHEBI:456216"/>
        <dbReference type="EC" id="5.6.2.4"/>
    </reaction>
</comment>
<comment type="subunit">
    <text evidence="15">Heterotrimer of RecB, RecC and RecD. All subunits contribute to DNA-binding. Interacts with RecA.</text>
</comment>
<comment type="catalytic activity">
    <reaction evidence="13 15">
        <text>Couples ATP hydrolysis with the unwinding of duplex DNA by translocating in the 3'-5' direction.</text>
        <dbReference type="EC" id="5.6.2.4"/>
    </reaction>
</comment>
<evidence type="ECO:0000256" key="3">
    <source>
        <dbReference type="ARBA" id="ARBA00022741"/>
    </source>
</evidence>
<dbReference type="InterPro" id="IPR000212">
    <property type="entry name" value="DNA_helicase_UvrD/REP"/>
</dbReference>
<dbReference type="GO" id="GO:0000287">
    <property type="term" value="F:magnesium ion binding"/>
    <property type="evidence" value="ECO:0007669"/>
    <property type="project" value="UniProtKB-UniRule"/>
</dbReference>
<dbReference type="GO" id="GO:0008854">
    <property type="term" value="F:exodeoxyribonuclease V activity"/>
    <property type="evidence" value="ECO:0007669"/>
    <property type="project" value="UniProtKB-EC"/>
</dbReference>
<accession>A0A4Q2EL68</accession>
<dbReference type="Pfam" id="PF00580">
    <property type="entry name" value="UvrD-helicase"/>
    <property type="match status" value="1"/>
</dbReference>
<comment type="domain">
    <text evidence="15">The N-terminal DNA-binding domain is a ssDNA-dependent ATPase and has ATP-dependent 3'-5' helicase function. This domain interacts with RecC.</text>
</comment>
<dbReference type="InterPro" id="IPR014017">
    <property type="entry name" value="DNA_helicase_UvrD-like_C"/>
</dbReference>
<keyword evidence="12 15" id="KW-0413">Isomerase</keyword>
<reference evidence="20 21" key="1">
    <citation type="submission" date="2018-01" db="EMBL/GenBank/DDBJ databases">
        <title>Lactibacter flavus gen. nov., sp. nov., a novel bacterium of the family Propionibacteriaceae isolated from raw milk and dairy products.</title>
        <authorList>
            <person name="Wenning M."/>
            <person name="Breitenwieser F."/>
            <person name="Huptas C."/>
            <person name="von Neubeck M."/>
            <person name="Busse H.-J."/>
            <person name="Scherer S."/>
        </authorList>
    </citation>
    <scope>NUCLEOTIDE SEQUENCE [LARGE SCALE GENOMIC DNA]</scope>
    <source>
        <strain evidence="20 21">VG341</strain>
    </source>
</reference>
<dbReference type="GO" id="GO:0005524">
    <property type="term" value="F:ATP binding"/>
    <property type="evidence" value="ECO:0007669"/>
    <property type="project" value="UniProtKB-UniRule"/>
</dbReference>
<evidence type="ECO:0000256" key="15">
    <source>
        <dbReference type="HAMAP-Rule" id="MF_01485"/>
    </source>
</evidence>
<dbReference type="InterPro" id="IPR004586">
    <property type="entry name" value="RecB"/>
</dbReference>
<evidence type="ECO:0000313" key="20">
    <source>
        <dbReference type="EMBL" id="RXW33264.1"/>
    </source>
</evidence>
<keyword evidence="5 15" id="KW-0378">Hydrolase</keyword>
<dbReference type="GO" id="GO:0043138">
    <property type="term" value="F:3'-5' DNA helicase activity"/>
    <property type="evidence" value="ECO:0007669"/>
    <property type="project" value="UniProtKB-UniRule"/>
</dbReference>
<sequence>MTQHYPEFSLTGALPTNTTVLEASAGTGKTYAIAALAVRYVAQGRARIDDLLLITFSRAATAELRLRVRERLHEAALFLEDLVQGRTHATPTDAVLISLATGTPDQVAERAARLASAVADFDRATIMTTHEFCHSMLSGLGILAPQTPLSTLIEELGPLADEASADVYVSQFARREQGAPFPYGRRWNADPGAQEIGRRAATEDATLVGEDASGAVGDRVRFAQQVRDEVARRKHALRVYSFDDQLERLKDALNDDRFGAQARQRLSSRFPVVLVDEFQDTDPVQWSILRSAFHGSSTLVLIGDPKQAIYGFRGGDVHTYTLAVQESTTTTTLPVNYRSDPETVAGVAALFDGVLLGEGIVTPPVTAARHSRLQGRDGTAWAHGVHVRSISADTAMTQAQAAKAIGDDLVGVVAELLSDQPPLVRLPTENGIPVPGVGSPLRARDIAVLVRSNKRGATLAKELAQAGIPATFTGSRSVFSTTAADDWLTLLQALDEPRRPFLQRAYLTDFIGATVPGLAEADEAQHSAWAILLHRWARTLERSGVPALVAAFDTDHDFTARLLQRPDGEQRVTDHRQIAELLHRHRGSGVTRRPRDLAAWLHGQRAAQSLGGEATRRRATDADAVTVMTIHRAKGLQWPVVLLPESGEEFPVQPDHGEPLVLPGGTARSLDIGGRRGPDRARRWEQHLLEDGDESLRAFYVGLTRAESRVVTWWAPQSRVTASPLHRLVHADHDPQHPRRPLSSYPLSEVLADSTPLGAGWLPAAGIGVVEVQGTRAVPLPRPPSPELTLRSWDRTIDQTWRRTSYSGLTAAAHDQASPVDSLLLDDEGGPEDLLVPVEDAYADLSPMATLPAGAAFGTLVHAVYEATDATVPSWRDAVANATRTALRQVPVADVSADALATALAPSFDTPLGPLLPGRTLRDFSPADRLAEMDFEFALSNPSATVADLAHLLERHLPPGDPLAAYPARLANPLLAGQRLHGFLTGSIDAVLRDGDGAAARFVVVDYKTNWLAPADEPLTIGHYTRAAMAEAMMASHYPLQALLYSVALHRFLGTRWRPYEPERHLGGVAYLFVRGMAGEHTPQPDGHPLGVFTWKPSPDLVLATSALLAGEETPS</sequence>
<comment type="caution">
    <text evidence="20">The sequence shown here is derived from an EMBL/GenBank/DDBJ whole genome shotgun (WGS) entry which is preliminary data.</text>
</comment>
<evidence type="ECO:0000256" key="1">
    <source>
        <dbReference type="ARBA" id="ARBA00022722"/>
    </source>
</evidence>
<keyword evidence="2 15" id="KW-0479">Metal-binding</keyword>
<dbReference type="EMBL" id="PPCV01000001">
    <property type="protein sequence ID" value="RXW33264.1"/>
    <property type="molecule type" value="Genomic_DNA"/>
</dbReference>
<feature type="active site" description="For nuclease activity" evidence="15">
    <location>
        <position position="1006"/>
    </location>
</feature>
<keyword evidence="8 15" id="KW-0067">ATP-binding</keyword>
<keyword evidence="7 15" id="KW-0269">Exonuclease</keyword>
<evidence type="ECO:0000259" key="18">
    <source>
        <dbReference type="PROSITE" id="PS51198"/>
    </source>
</evidence>
<evidence type="ECO:0000256" key="17">
    <source>
        <dbReference type="SAM" id="MobiDB-lite"/>
    </source>
</evidence>
<dbReference type="SUPFAM" id="SSF52540">
    <property type="entry name" value="P-loop containing nucleoside triphosphate hydrolases"/>
    <property type="match status" value="1"/>
</dbReference>
<keyword evidence="9 15" id="KW-0460">Magnesium</keyword>
<organism evidence="20 21">
    <name type="scientific">Propioniciclava flava</name>
    <dbReference type="NCBI Taxonomy" id="2072026"/>
    <lineage>
        <taxon>Bacteria</taxon>
        <taxon>Bacillati</taxon>
        <taxon>Actinomycetota</taxon>
        <taxon>Actinomycetes</taxon>
        <taxon>Propionibacteriales</taxon>
        <taxon>Propionibacteriaceae</taxon>
        <taxon>Propioniciclava</taxon>
    </lineage>
</organism>
<comment type="catalytic activity">
    <reaction evidence="15">
        <text>Exonucleolytic cleavage (in the presence of ATP) in either 5'- to 3'- or 3'- to 5'-direction to yield 5'-phosphooligonucleotides.</text>
        <dbReference type="EC" id="3.1.11.5"/>
    </reaction>
</comment>
<dbReference type="Gene3D" id="3.40.50.300">
    <property type="entry name" value="P-loop containing nucleotide triphosphate hydrolases"/>
    <property type="match status" value="2"/>
</dbReference>
<evidence type="ECO:0000256" key="5">
    <source>
        <dbReference type="ARBA" id="ARBA00022801"/>
    </source>
</evidence>
<protein>
    <recommendedName>
        <fullName evidence="15">RecBCD enzyme subunit RecB</fullName>
        <ecNumber evidence="15">3.1.11.5</ecNumber>
        <ecNumber evidence="15">5.6.2.4</ecNumber>
    </recommendedName>
    <alternativeName>
        <fullName evidence="15">DNA 3'-5' helicase subunit RecB</fullName>
    </alternativeName>
    <alternativeName>
        <fullName evidence="15">Exonuclease V subunit RecB</fullName>
        <shortName evidence="15">ExoV subunit RecB</shortName>
    </alternativeName>
    <alternativeName>
        <fullName evidence="15">Helicase/nuclease RecBCD subunit RecB</fullName>
    </alternativeName>
</protein>
<dbReference type="RefSeq" id="WP_129457230.1">
    <property type="nucleotide sequence ID" value="NZ_PPCV01000001.1"/>
</dbReference>
<keyword evidence="11 15" id="KW-0234">DNA repair</keyword>
<dbReference type="InterPro" id="IPR011604">
    <property type="entry name" value="PDDEXK-like_dom_sf"/>
</dbReference>
<keyword evidence="1 15" id="KW-0540">Nuclease</keyword>
<feature type="domain" description="UvrD-like helicase C-terminal" evidence="19">
    <location>
        <begin position="363"/>
        <end position="635"/>
    </location>
</feature>
<dbReference type="InterPro" id="IPR014016">
    <property type="entry name" value="UvrD-like_ATP-bd"/>
</dbReference>
<feature type="region of interest" description="Nuclease activity, interacts with RecD and RecA" evidence="15">
    <location>
        <begin position="800"/>
        <end position="1116"/>
    </location>
</feature>
<feature type="region of interest" description="Disordered" evidence="17">
    <location>
        <begin position="650"/>
        <end position="677"/>
    </location>
</feature>
<comment type="similarity">
    <text evidence="15">Belongs to the helicase family. UvrD subfamily.</text>
</comment>
<dbReference type="AlphaFoldDB" id="A0A4Q2EL68"/>
<dbReference type="PANTHER" id="PTHR11070">
    <property type="entry name" value="UVRD / RECB / PCRA DNA HELICASE FAMILY MEMBER"/>
    <property type="match status" value="1"/>
</dbReference>
<evidence type="ECO:0000256" key="9">
    <source>
        <dbReference type="ARBA" id="ARBA00022842"/>
    </source>
</evidence>
<dbReference type="GO" id="GO:0003677">
    <property type="term" value="F:DNA binding"/>
    <property type="evidence" value="ECO:0007669"/>
    <property type="project" value="UniProtKB-UniRule"/>
</dbReference>
<feature type="domain" description="UvrD-like helicase ATP-binding" evidence="18">
    <location>
        <begin position="2"/>
        <end position="340"/>
    </location>
</feature>
<dbReference type="Pfam" id="PF13361">
    <property type="entry name" value="UvrD_C"/>
    <property type="match status" value="1"/>
</dbReference>
<comment type="function">
    <text evidence="15">A helicase/nuclease that prepares dsDNA breaks (DSB) for recombinational DNA repair. Binds to DSBs and unwinds DNA via a highly rapid and processive ATP-dependent bidirectional helicase activity. Unwinds dsDNA until it encounters a Chi (crossover hotspot instigator) sequence from the 3' direction. Cuts ssDNA a few nucleotides 3' to the Chi site. The properties and activities of the enzyme are changed at Chi. The Chi-altered holoenzyme produces a long 3'-ssDNA overhang and facilitates RecA-binding to the ssDNA for homologous DNA recombination and repair. Holoenzyme degrades any linearized DNA that is unable to undergo homologous recombination. In the holoenzyme this subunit contributes ATPase, 3'-5' helicase, exonuclease activity and loads RecA onto ssDNA.</text>
</comment>
<dbReference type="GO" id="GO:0009338">
    <property type="term" value="C:exodeoxyribonuclease V complex"/>
    <property type="evidence" value="ECO:0007669"/>
    <property type="project" value="TreeGrafter"/>
</dbReference>
<evidence type="ECO:0000256" key="7">
    <source>
        <dbReference type="ARBA" id="ARBA00022839"/>
    </source>
</evidence>
<dbReference type="PROSITE" id="PS51217">
    <property type="entry name" value="UVRD_HELICASE_CTER"/>
    <property type="match status" value="1"/>
</dbReference>
<feature type="binding site" evidence="15">
    <location>
        <position position="1006"/>
    </location>
    <ligand>
        <name>Mg(2+)</name>
        <dbReference type="ChEBI" id="CHEBI:18420"/>
    </ligand>
</feature>
<feature type="binding site" evidence="15">
    <location>
        <position position="989"/>
    </location>
    <ligand>
        <name>Mg(2+)</name>
        <dbReference type="ChEBI" id="CHEBI:18420"/>
    </ligand>
</feature>
<evidence type="ECO:0000256" key="2">
    <source>
        <dbReference type="ARBA" id="ARBA00022723"/>
    </source>
</evidence>
<dbReference type="SUPFAM" id="SSF52980">
    <property type="entry name" value="Restriction endonuclease-like"/>
    <property type="match status" value="1"/>
</dbReference>
<evidence type="ECO:0000256" key="6">
    <source>
        <dbReference type="ARBA" id="ARBA00022806"/>
    </source>
</evidence>
<evidence type="ECO:0000256" key="12">
    <source>
        <dbReference type="ARBA" id="ARBA00023235"/>
    </source>
</evidence>
<evidence type="ECO:0000256" key="4">
    <source>
        <dbReference type="ARBA" id="ARBA00022763"/>
    </source>
</evidence>
<evidence type="ECO:0000259" key="19">
    <source>
        <dbReference type="PROSITE" id="PS51217"/>
    </source>
</evidence>
<dbReference type="Proteomes" id="UP000290624">
    <property type="component" value="Unassembled WGS sequence"/>
</dbReference>
<evidence type="ECO:0000256" key="10">
    <source>
        <dbReference type="ARBA" id="ARBA00023125"/>
    </source>
</evidence>
<comment type="miscellaneous">
    <text evidence="15">In the RecBCD complex, RecB has a slow 3'-5' helicase, an exonuclease activity and loads RecA onto ssDNA, RecD has a fast 5'-3' helicase activity, while RecC stimulates the ATPase and processivity of the RecB helicase and contributes to recognition of the Chi site.</text>
</comment>
<keyword evidence="4 15" id="KW-0227">DNA damage</keyword>
<dbReference type="InterPro" id="IPR011335">
    <property type="entry name" value="Restrct_endonuc-II-like"/>
</dbReference>
<comment type="cofactor">
    <cofactor evidence="15">
        <name>Mg(2+)</name>
        <dbReference type="ChEBI" id="CHEBI:18420"/>
    </cofactor>
    <text evidence="15">Binds 1 Mg(2+) ion per subunit.</text>
</comment>
<dbReference type="CDD" id="cd22352">
    <property type="entry name" value="RecB_C-like"/>
    <property type="match status" value="1"/>
</dbReference>